<reference evidence="4" key="1">
    <citation type="submission" date="2020-05" db="UniProtKB">
        <authorList>
            <consortium name="EnsemblMetazoa"/>
        </authorList>
    </citation>
    <scope>IDENTIFICATION</scope>
    <source>
        <strain evidence="4">TTRI</strain>
    </source>
</reference>
<evidence type="ECO:0000313" key="4">
    <source>
        <dbReference type="EnsemblMetazoa" id="GAUT023800-PA"/>
    </source>
</evidence>
<evidence type="ECO:0000256" key="1">
    <source>
        <dbReference type="SAM" id="Coils"/>
    </source>
</evidence>
<dbReference type="FunFam" id="1.10.340.70:FF:000001">
    <property type="entry name" value="Retrovirus-related Pol polyprotein from transposon gypsy-like Protein"/>
    <property type="match status" value="1"/>
</dbReference>
<evidence type="ECO:0000256" key="2">
    <source>
        <dbReference type="SAM" id="MobiDB-lite"/>
    </source>
</evidence>
<keyword evidence="1" id="KW-0175">Coiled coil</keyword>
<dbReference type="AlphaFoldDB" id="A0A1A9V2N4"/>
<feature type="domain" description="Integrase zinc-binding" evidence="3">
    <location>
        <begin position="257"/>
        <end position="295"/>
    </location>
</feature>
<dbReference type="STRING" id="7395.A0A1A9V2N4"/>
<evidence type="ECO:0000313" key="5">
    <source>
        <dbReference type="Proteomes" id="UP000078200"/>
    </source>
</evidence>
<accession>A0A1A9V2N4</accession>
<dbReference type="InterPro" id="IPR041588">
    <property type="entry name" value="Integrase_H2C2"/>
</dbReference>
<dbReference type="EnsemblMetazoa" id="GAUT023800-RA">
    <property type="protein sequence ID" value="GAUT023800-PA"/>
    <property type="gene ID" value="GAUT023800"/>
</dbReference>
<feature type="region of interest" description="Disordered" evidence="2">
    <location>
        <begin position="327"/>
        <end position="347"/>
    </location>
</feature>
<dbReference type="Proteomes" id="UP000078200">
    <property type="component" value="Unassembled WGS sequence"/>
</dbReference>
<dbReference type="Gene3D" id="1.10.340.70">
    <property type="match status" value="1"/>
</dbReference>
<protein>
    <submittedName>
        <fullName evidence="4">Integrase_H2C2 domain-containing protein</fullName>
    </submittedName>
</protein>
<organism evidence="4 5">
    <name type="scientific">Glossina austeni</name>
    <name type="common">Savannah tsetse fly</name>
    <dbReference type="NCBI Taxonomy" id="7395"/>
    <lineage>
        <taxon>Eukaryota</taxon>
        <taxon>Metazoa</taxon>
        <taxon>Ecdysozoa</taxon>
        <taxon>Arthropoda</taxon>
        <taxon>Hexapoda</taxon>
        <taxon>Insecta</taxon>
        <taxon>Pterygota</taxon>
        <taxon>Neoptera</taxon>
        <taxon>Endopterygota</taxon>
        <taxon>Diptera</taxon>
        <taxon>Brachycera</taxon>
        <taxon>Muscomorpha</taxon>
        <taxon>Hippoboscoidea</taxon>
        <taxon>Glossinidae</taxon>
        <taxon>Glossina</taxon>
    </lineage>
</organism>
<name>A0A1A9V2N4_GLOAU</name>
<dbReference type="Pfam" id="PF17921">
    <property type="entry name" value="Integrase_H2C2"/>
    <property type="match status" value="1"/>
</dbReference>
<dbReference type="VEuPathDB" id="VectorBase:GAUT023800"/>
<sequence length="390" mass="44797">MIEDETYQQFDGEVNVLEEKVDNAISQLDARVNSQEKDADAVKNEIKALKKELAKLQTNDVTTSCIKSEAIVWATAIQEIRLSKTWFVEPSKKYTKDNIIIGKAVVSPVNNIIPVRVLKPTNDTTKFQKGDIIAQCQKSDYVVNHQVKIPKTCSNISPEAEIFIPAAEEICQKTIMEPNGNFSKEDMCSAQTADEDLNATLKAIEKEERFTWAEISRESPITKAYWAQWQSRIVDDGCLRRIWHSEDTSWAKKLLVVPQARTSEITREYHNGPSGGHLGIIKTMEKIKDNFYWKKELKQDCEAKTLYNTPTPMLRPRNLIIEEYKGRTQAVPPQPTPHQRKRERDGRRIQHLKKVLDLHKMINISNGDNKQKLKQTLKEEQITFKSHKIA</sequence>
<evidence type="ECO:0000259" key="3">
    <source>
        <dbReference type="Pfam" id="PF17921"/>
    </source>
</evidence>
<proteinExistence type="predicted"/>
<feature type="coiled-coil region" evidence="1">
    <location>
        <begin position="7"/>
        <end position="59"/>
    </location>
</feature>
<keyword evidence="5" id="KW-1185">Reference proteome</keyword>